<name>A0A060QJZ6_9PROT</name>
<dbReference type="RefSeq" id="WP_023977225.1">
    <property type="nucleotide sequence ID" value="NZ_CBLX010000009.1"/>
</dbReference>
<proteinExistence type="predicted"/>
<reference evidence="1 2" key="1">
    <citation type="journal article" date="2014" name="Genome Biol. Evol.">
        <title>Acetic acid bacteria genomes reveal functional traits for adaptation to life in insect guts.</title>
        <authorList>
            <person name="Chouaia B."/>
            <person name="Gaiarsa S."/>
            <person name="Crotti E."/>
            <person name="Comandatore F."/>
            <person name="Degli Esposti M."/>
            <person name="Ricci I."/>
            <person name="Alma A."/>
            <person name="Favia G."/>
            <person name="Bandi C."/>
            <person name="Daffonchio D."/>
        </authorList>
    </citation>
    <scope>NUCLEOTIDE SEQUENCE [LARGE SCALE GENOMIC DNA]</scope>
    <source>
        <strain evidence="1 2">SF2.1</strain>
    </source>
</reference>
<gene>
    <name evidence="1" type="ORF">ASAP_1551</name>
</gene>
<evidence type="ECO:0000313" key="1">
    <source>
        <dbReference type="EMBL" id="CDG39596.1"/>
    </source>
</evidence>
<reference evidence="1 2" key="2">
    <citation type="journal article" date="2014" name="PLoS ONE">
        <title>Evolution of mitochondria reconstructed from the energy metabolism of living bacteria.</title>
        <authorList>
            <person name="Degli Esposti M."/>
            <person name="Chouaia B."/>
            <person name="Comandatore F."/>
            <person name="Crotti E."/>
            <person name="Sassera D."/>
            <person name="Lievens P.M."/>
            <person name="Daffonchio D."/>
            <person name="Bandi C."/>
        </authorList>
    </citation>
    <scope>NUCLEOTIDE SEQUENCE [LARGE SCALE GENOMIC DNA]</scope>
    <source>
        <strain evidence="1 2">SF2.1</strain>
    </source>
</reference>
<dbReference type="AlphaFoldDB" id="A0A060QJZ6"/>
<evidence type="ECO:0000313" key="2">
    <source>
        <dbReference type="Proteomes" id="UP000027583"/>
    </source>
</evidence>
<accession>A0A060QJZ6</accession>
<dbReference type="Proteomes" id="UP000027583">
    <property type="component" value="Unassembled WGS sequence"/>
</dbReference>
<dbReference type="EMBL" id="CBLX010000009">
    <property type="protein sequence ID" value="CDG39596.1"/>
    <property type="molecule type" value="Genomic_DNA"/>
</dbReference>
<sequence>MTPAQHDLAKANAILKHLRNEAWGLDATPLRKSLIQQWEAQRVAADRRMISELWGERS</sequence>
<comment type="caution">
    <text evidence="1">The sequence shown here is derived from an EMBL/GenBank/DDBJ whole genome shotgun (WGS) entry which is preliminary data.</text>
</comment>
<protein>
    <submittedName>
        <fullName evidence="1">Uncharacterized protein</fullName>
    </submittedName>
</protein>
<organism evidence="1 2">
    <name type="scientific">Asaia bogorensis</name>
    <dbReference type="NCBI Taxonomy" id="91915"/>
    <lineage>
        <taxon>Bacteria</taxon>
        <taxon>Pseudomonadati</taxon>
        <taxon>Pseudomonadota</taxon>
        <taxon>Alphaproteobacteria</taxon>
        <taxon>Acetobacterales</taxon>
        <taxon>Acetobacteraceae</taxon>
        <taxon>Asaia</taxon>
    </lineage>
</organism>